<organism evidence="1 2">
    <name type="scientific">Bacillus cereus (strain ATCC 10987 / NRS 248)</name>
    <dbReference type="NCBI Taxonomy" id="222523"/>
    <lineage>
        <taxon>Bacteria</taxon>
        <taxon>Bacillati</taxon>
        <taxon>Bacillota</taxon>
        <taxon>Bacilli</taxon>
        <taxon>Bacillales</taxon>
        <taxon>Bacillaceae</taxon>
        <taxon>Bacillus</taxon>
        <taxon>Bacillus cereus group</taxon>
    </lineage>
</organism>
<name>Q738M7_BACC1</name>
<gene>
    <name evidence="1" type="ordered locus">BCE_2367</name>
</gene>
<protein>
    <submittedName>
        <fullName evidence="1">Uncharacterized protein</fullName>
    </submittedName>
</protein>
<dbReference type="KEGG" id="bca:BCE_2367"/>
<sequence length="47" mass="5354">MQKSLVCIAYGERKIQNKEFSRNDVFVGNSSSTCSRIILWKTISSNN</sequence>
<evidence type="ECO:0000313" key="1">
    <source>
        <dbReference type="EMBL" id="AAS41285.1"/>
    </source>
</evidence>
<accession>Q738M7</accession>
<dbReference type="AlphaFoldDB" id="Q738M7"/>
<dbReference type="EMBL" id="AE017194">
    <property type="protein sequence ID" value="AAS41285.1"/>
    <property type="molecule type" value="Genomic_DNA"/>
</dbReference>
<evidence type="ECO:0000313" key="2">
    <source>
        <dbReference type="Proteomes" id="UP000002527"/>
    </source>
</evidence>
<proteinExistence type="predicted"/>
<dbReference type="Proteomes" id="UP000002527">
    <property type="component" value="Chromosome"/>
</dbReference>
<dbReference type="HOGENOM" id="CLU_3164218_0_0_9"/>
<reference evidence="1 2" key="1">
    <citation type="journal article" date="2004" name="Nucleic Acids Res.">
        <title>The genome sequence of Bacillus cereus ATCC 10987 reveals metabolic adaptations and a large plasmid related to Bacillus anthracis pXO1.</title>
        <authorList>
            <person name="Rasko D.A."/>
            <person name="Ravel J."/>
            <person name="Okstad O.A."/>
            <person name="Helgason E."/>
            <person name="Cer R.Z."/>
            <person name="Jiang L."/>
            <person name="Shores K.A."/>
            <person name="Fouts D.E."/>
            <person name="Tourasse N.J."/>
            <person name="Angiuoli S.V."/>
            <person name="Kolonay J."/>
            <person name="Nelson W.C."/>
            <person name="Kolsto A.-B."/>
            <person name="Fraser C.M."/>
            <person name="Read T.D."/>
        </authorList>
    </citation>
    <scope>NUCLEOTIDE SEQUENCE [LARGE SCALE GENOMIC DNA]</scope>
    <source>
        <strain evidence="2">ATCC 10987 / NRS 248</strain>
    </source>
</reference>